<dbReference type="AlphaFoldDB" id="B3EIH8"/>
<organism evidence="1 2">
    <name type="scientific">Chlorobium limicola (strain DSM 245 / NBRC 103803 / 6330)</name>
    <dbReference type="NCBI Taxonomy" id="290315"/>
    <lineage>
        <taxon>Bacteria</taxon>
        <taxon>Pseudomonadati</taxon>
        <taxon>Chlorobiota</taxon>
        <taxon>Chlorobiia</taxon>
        <taxon>Chlorobiales</taxon>
        <taxon>Chlorobiaceae</taxon>
        <taxon>Chlorobium/Pelodictyon group</taxon>
        <taxon>Chlorobium</taxon>
    </lineage>
</organism>
<name>B3EIH8_CHLL2</name>
<accession>B3EIH8</accession>
<dbReference type="HOGENOM" id="CLU_3364048_0_0_10"/>
<dbReference type="STRING" id="290315.Clim_2470"/>
<dbReference type="EMBL" id="CP001097">
    <property type="protein sequence ID" value="ACD91490.1"/>
    <property type="molecule type" value="Genomic_DNA"/>
</dbReference>
<dbReference type="KEGG" id="cli:Clim_2470"/>
<protein>
    <submittedName>
        <fullName evidence="1">Uncharacterized protein</fullName>
    </submittedName>
</protein>
<reference evidence="1 2" key="1">
    <citation type="submission" date="2008-05" db="EMBL/GenBank/DDBJ databases">
        <title>Complete sequence of Chlorobium limicola DSM 245.</title>
        <authorList>
            <consortium name="US DOE Joint Genome Institute"/>
            <person name="Lucas S."/>
            <person name="Copeland A."/>
            <person name="Lapidus A."/>
            <person name="Glavina del Rio T."/>
            <person name="Dalin E."/>
            <person name="Tice H."/>
            <person name="Bruce D."/>
            <person name="Goodwin L."/>
            <person name="Pitluck S."/>
            <person name="Schmutz J."/>
            <person name="Larimer F."/>
            <person name="Land M."/>
            <person name="Hauser L."/>
            <person name="Kyrpides N."/>
            <person name="Ovchinnikova G."/>
            <person name="Zhao F."/>
            <person name="Li T."/>
            <person name="Liu Z."/>
            <person name="Overmann J."/>
            <person name="Bryant D.A."/>
            <person name="Richardson P."/>
        </authorList>
    </citation>
    <scope>NUCLEOTIDE SEQUENCE [LARGE SCALE GENOMIC DNA]</scope>
    <source>
        <strain evidence="2">DSM 245 / NBRC 103803 / 6330</strain>
    </source>
</reference>
<gene>
    <name evidence="1" type="ordered locus">Clim_2470</name>
</gene>
<evidence type="ECO:0000313" key="2">
    <source>
        <dbReference type="Proteomes" id="UP000008841"/>
    </source>
</evidence>
<proteinExistence type="predicted"/>
<dbReference type="Proteomes" id="UP000008841">
    <property type="component" value="Chromosome"/>
</dbReference>
<sequence>MPVIFNRIMNDEAFKTFIAQKLMHNVFENISRQAG</sequence>
<evidence type="ECO:0000313" key="1">
    <source>
        <dbReference type="EMBL" id="ACD91490.1"/>
    </source>
</evidence>